<sequence length="361" mass="40364">MSDRRCCATCFGGYRVRDNLISMCNPSVGTCGYCKTENIDCVDAKDLAQWFEPLMSTYEVADDGEPIVRLLAKEWDLFRGSGMNEAERKELLADVLDDGEIVRKLFRPIENPKDSNLQDWDDLRDEMMHRNRWFLDKPMNAERMEGLLSRLIAPSVSLNGVTWYRARLMSNDKPYELSQMGAPPRHKAGHGRANPAGIPYLYLGSTQATAVAELRPHTGENACVAEFTIPDLNFADLRNPRQLLSPLLGDESEILKLRADLPLLERLGEELTRPVQPRGAPYEYIPTQYLCEYIKTRGFDGVIYRSSVTSDDGINLALFDPSIAQAQCVEQVSVEKVSVSLGRPSGAALADPKNETAPQTS</sequence>
<dbReference type="EMBL" id="BAABLW010000007">
    <property type="protein sequence ID" value="GAA4918868.1"/>
    <property type="molecule type" value="Genomic_DNA"/>
</dbReference>
<dbReference type="Pfam" id="PF08808">
    <property type="entry name" value="RES"/>
    <property type="match status" value="1"/>
</dbReference>
<keyword evidence="3" id="KW-1185">Reference proteome</keyword>
<dbReference type="Proteomes" id="UP001500368">
    <property type="component" value="Unassembled WGS sequence"/>
</dbReference>
<proteinExistence type="predicted"/>
<accession>A0ABP9FYW9</accession>
<name>A0ABP9FYW9_9MICC</name>
<evidence type="ECO:0000259" key="1">
    <source>
        <dbReference type="SMART" id="SM00953"/>
    </source>
</evidence>
<comment type="caution">
    <text evidence="2">The sequence shown here is derived from an EMBL/GenBank/DDBJ whole genome shotgun (WGS) entry which is preliminary data.</text>
</comment>
<evidence type="ECO:0000313" key="2">
    <source>
        <dbReference type="EMBL" id="GAA4918868.1"/>
    </source>
</evidence>
<gene>
    <name evidence="2" type="ORF">GCM10025790_13340</name>
</gene>
<dbReference type="InterPro" id="IPR014914">
    <property type="entry name" value="RES_dom"/>
</dbReference>
<feature type="domain" description="RES" evidence="1">
    <location>
        <begin position="176"/>
        <end position="330"/>
    </location>
</feature>
<dbReference type="SMART" id="SM00953">
    <property type="entry name" value="RES"/>
    <property type="match status" value="1"/>
</dbReference>
<organism evidence="2 3">
    <name type="scientific">Nesterenkonia rhizosphaerae</name>
    <dbReference type="NCBI Taxonomy" id="1348272"/>
    <lineage>
        <taxon>Bacteria</taxon>
        <taxon>Bacillati</taxon>
        <taxon>Actinomycetota</taxon>
        <taxon>Actinomycetes</taxon>
        <taxon>Micrococcales</taxon>
        <taxon>Micrococcaceae</taxon>
        <taxon>Nesterenkonia</taxon>
    </lineage>
</organism>
<reference evidence="3" key="1">
    <citation type="journal article" date="2019" name="Int. J. Syst. Evol. Microbiol.">
        <title>The Global Catalogue of Microorganisms (GCM) 10K type strain sequencing project: providing services to taxonomists for standard genome sequencing and annotation.</title>
        <authorList>
            <consortium name="The Broad Institute Genomics Platform"/>
            <consortium name="The Broad Institute Genome Sequencing Center for Infectious Disease"/>
            <person name="Wu L."/>
            <person name="Ma J."/>
        </authorList>
    </citation>
    <scope>NUCLEOTIDE SEQUENCE [LARGE SCALE GENOMIC DNA]</scope>
    <source>
        <strain evidence="3">JCM 19129</strain>
    </source>
</reference>
<protein>
    <recommendedName>
        <fullName evidence="1">RES domain-containing protein</fullName>
    </recommendedName>
</protein>
<evidence type="ECO:0000313" key="3">
    <source>
        <dbReference type="Proteomes" id="UP001500368"/>
    </source>
</evidence>